<dbReference type="InterPro" id="IPR024344">
    <property type="entry name" value="MDMPI_metal-binding"/>
</dbReference>
<evidence type="ECO:0000259" key="1">
    <source>
        <dbReference type="Pfam" id="PF11716"/>
    </source>
</evidence>
<dbReference type="InterPro" id="IPR034660">
    <property type="entry name" value="DinB/YfiT-like"/>
</dbReference>
<dbReference type="STRING" id="574650.SAMN04487966_11132"/>
<dbReference type="InterPro" id="IPR017520">
    <property type="entry name" value="CHP03086"/>
</dbReference>
<dbReference type="RefSeq" id="WP_091698961.1">
    <property type="nucleotide sequence ID" value="NZ_FPCG01000011.1"/>
</dbReference>
<dbReference type="Proteomes" id="UP000198881">
    <property type="component" value="Unassembled WGS sequence"/>
</dbReference>
<dbReference type="OrthoDB" id="5185819at2"/>
<dbReference type="GO" id="GO:0046872">
    <property type="term" value="F:metal ion binding"/>
    <property type="evidence" value="ECO:0007669"/>
    <property type="project" value="InterPro"/>
</dbReference>
<protein>
    <submittedName>
        <fullName evidence="2">TIGR03086 family protein</fullName>
    </submittedName>
</protein>
<gene>
    <name evidence="2" type="ORF">SAMN04487966_11132</name>
</gene>
<dbReference type="NCBIfam" id="TIGR03083">
    <property type="entry name" value="maleylpyruvate isomerase family mycothiol-dependent enzyme"/>
    <property type="match status" value="1"/>
</dbReference>
<sequence>MNEPSDRSDLAAAWTAAAEPFTAVVESVTDWSAASPCEGWGAADVLDHVMQTQREFVERHGREVPLWDGEPEQPEQQWIKHQAAMAALIGDEDFAAQSMETPFGPSTVGRTLLGFYGFDLIVHRWDIARSQGRDEQLTEAELDAVEQAIEGFGEHAYAPGIFNDPVEVPVDATRQQKVLARTGRSA</sequence>
<keyword evidence="3" id="KW-1185">Reference proteome</keyword>
<feature type="domain" description="Mycothiol-dependent maleylpyruvate isomerase metal-binding" evidence="1">
    <location>
        <begin position="15"/>
        <end position="128"/>
    </location>
</feature>
<evidence type="ECO:0000313" key="3">
    <source>
        <dbReference type="Proteomes" id="UP000198881"/>
    </source>
</evidence>
<proteinExistence type="predicted"/>
<dbReference type="Pfam" id="PF11716">
    <property type="entry name" value="MDMPI_N"/>
    <property type="match status" value="1"/>
</dbReference>
<organism evidence="2 3">
    <name type="scientific">Micrococcus terreus</name>
    <dbReference type="NCBI Taxonomy" id="574650"/>
    <lineage>
        <taxon>Bacteria</taxon>
        <taxon>Bacillati</taxon>
        <taxon>Actinomycetota</taxon>
        <taxon>Actinomycetes</taxon>
        <taxon>Micrococcales</taxon>
        <taxon>Micrococcaceae</taxon>
        <taxon>Micrococcus</taxon>
    </lineage>
</organism>
<dbReference type="AlphaFoldDB" id="A0A1I7MR70"/>
<reference evidence="2 3" key="1">
    <citation type="submission" date="2016-10" db="EMBL/GenBank/DDBJ databases">
        <authorList>
            <person name="de Groot N.N."/>
        </authorList>
    </citation>
    <scope>NUCLEOTIDE SEQUENCE [LARGE SCALE GENOMIC DNA]</scope>
    <source>
        <strain evidence="2 3">CGMCC 1.7054</strain>
    </source>
</reference>
<evidence type="ECO:0000313" key="2">
    <source>
        <dbReference type="EMBL" id="SFV24437.1"/>
    </source>
</evidence>
<name>A0A1I7MR70_9MICC</name>
<dbReference type="SUPFAM" id="SSF109854">
    <property type="entry name" value="DinB/YfiT-like putative metalloenzymes"/>
    <property type="match status" value="1"/>
</dbReference>
<dbReference type="EMBL" id="FPCG01000011">
    <property type="protein sequence ID" value="SFV24437.1"/>
    <property type="molecule type" value="Genomic_DNA"/>
</dbReference>
<accession>A0A1I7MR70</accession>
<dbReference type="NCBIfam" id="TIGR03086">
    <property type="entry name" value="TIGR03086 family metal-binding protein"/>
    <property type="match status" value="1"/>
</dbReference>
<dbReference type="InterPro" id="IPR017517">
    <property type="entry name" value="Maleyloyr_isom"/>
</dbReference>